<evidence type="ECO:0000313" key="2">
    <source>
        <dbReference type="Proteomes" id="UP001154282"/>
    </source>
</evidence>
<dbReference type="EMBL" id="CAMGYJ010000008">
    <property type="protein sequence ID" value="CAI0454509.1"/>
    <property type="molecule type" value="Genomic_DNA"/>
</dbReference>
<dbReference type="AlphaFoldDB" id="A0AAV0N7M1"/>
<reference evidence="1" key="1">
    <citation type="submission" date="2022-08" db="EMBL/GenBank/DDBJ databases">
        <authorList>
            <person name="Gutierrez-Valencia J."/>
        </authorList>
    </citation>
    <scope>NUCLEOTIDE SEQUENCE</scope>
</reference>
<protein>
    <submittedName>
        <fullName evidence="1">Uncharacterized protein</fullName>
    </submittedName>
</protein>
<dbReference type="Proteomes" id="UP001154282">
    <property type="component" value="Unassembled WGS sequence"/>
</dbReference>
<accession>A0AAV0N7M1</accession>
<evidence type="ECO:0000313" key="1">
    <source>
        <dbReference type="EMBL" id="CAI0454509.1"/>
    </source>
</evidence>
<sequence length="64" mass="7450">MRDSPRFRNGVIEETQLVLCSKGVEHGAAPVIVVCWGELLADQERTRLLRTMKEVWIFHWVRSV</sequence>
<proteinExistence type="predicted"/>
<name>A0AAV0N7M1_9ROSI</name>
<keyword evidence="2" id="KW-1185">Reference proteome</keyword>
<comment type="caution">
    <text evidence="1">The sequence shown here is derived from an EMBL/GenBank/DDBJ whole genome shotgun (WGS) entry which is preliminary data.</text>
</comment>
<gene>
    <name evidence="1" type="ORF">LITE_LOCUS31990</name>
</gene>
<organism evidence="1 2">
    <name type="scientific">Linum tenue</name>
    <dbReference type="NCBI Taxonomy" id="586396"/>
    <lineage>
        <taxon>Eukaryota</taxon>
        <taxon>Viridiplantae</taxon>
        <taxon>Streptophyta</taxon>
        <taxon>Embryophyta</taxon>
        <taxon>Tracheophyta</taxon>
        <taxon>Spermatophyta</taxon>
        <taxon>Magnoliopsida</taxon>
        <taxon>eudicotyledons</taxon>
        <taxon>Gunneridae</taxon>
        <taxon>Pentapetalae</taxon>
        <taxon>rosids</taxon>
        <taxon>fabids</taxon>
        <taxon>Malpighiales</taxon>
        <taxon>Linaceae</taxon>
        <taxon>Linum</taxon>
    </lineage>
</organism>